<gene>
    <name evidence="10" type="ordered locus">Huta_1958</name>
</gene>
<feature type="transmembrane region" description="Helical" evidence="7">
    <location>
        <begin position="290"/>
        <end position="314"/>
    </location>
</feature>
<evidence type="ECO:0000256" key="4">
    <source>
        <dbReference type="ARBA" id="ARBA00022989"/>
    </source>
</evidence>
<evidence type="ECO:0000259" key="9">
    <source>
        <dbReference type="Pfam" id="PF12704"/>
    </source>
</evidence>
<dbReference type="EMBL" id="CP001687">
    <property type="protein sequence ID" value="ACV12126.1"/>
    <property type="molecule type" value="Genomic_DNA"/>
</dbReference>
<dbReference type="Pfam" id="PF12704">
    <property type="entry name" value="MacB_PCD"/>
    <property type="match status" value="1"/>
</dbReference>
<feature type="domain" description="MacB-like periplasmic core" evidence="9">
    <location>
        <begin position="21"/>
        <end position="250"/>
    </location>
</feature>
<keyword evidence="4 7" id="KW-1133">Transmembrane helix</keyword>
<dbReference type="GO" id="GO:0022857">
    <property type="term" value="F:transmembrane transporter activity"/>
    <property type="evidence" value="ECO:0007669"/>
    <property type="project" value="TreeGrafter"/>
</dbReference>
<organism evidence="10 11">
    <name type="scientific">Halorhabdus utahensis (strain DSM 12940 / JCM 11049 / AX-2)</name>
    <dbReference type="NCBI Taxonomy" id="519442"/>
    <lineage>
        <taxon>Archaea</taxon>
        <taxon>Methanobacteriati</taxon>
        <taxon>Methanobacteriota</taxon>
        <taxon>Stenosarchaea group</taxon>
        <taxon>Halobacteria</taxon>
        <taxon>Halobacteriales</taxon>
        <taxon>Haloarculaceae</taxon>
        <taxon>Halorhabdus</taxon>
    </lineage>
</organism>
<evidence type="ECO:0000313" key="10">
    <source>
        <dbReference type="EMBL" id="ACV12126.1"/>
    </source>
</evidence>
<feature type="transmembrane region" description="Helical" evidence="7">
    <location>
        <begin position="334"/>
        <end position="358"/>
    </location>
</feature>
<dbReference type="KEGG" id="hut:Huta_1958"/>
<evidence type="ECO:0000259" key="8">
    <source>
        <dbReference type="Pfam" id="PF02687"/>
    </source>
</evidence>
<dbReference type="InterPro" id="IPR050250">
    <property type="entry name" value="Macrolide_Exporter_MacB"/>
</dbReference>
<comment type="subcellular location">
    <subcellularLocation>
        <location evidence="1">Cell membrane</location>
        <topology evidence="1">Multi-pass membrane protein</topology>
    </subcellularLocation>
</comment>
<keyword evidence="2" id="KW-1003">Cell membrane</keyword>
<keyword evidence="5 7" id="KW-0472">Membrane</keyword>
<keyword evidence="3 7" id="KW-0812">Transmembrane</keyword>
<feature type="transmembrane region" description="Helical" evidence="7">
    <location>
        <begin position="21"/>
        <end position="43"/>
    </location>
</feature>
<proteinExistence type="inferred from homology"/>
<dbReference type="PANTHER" id="PTHR30572">
    <property type="entry name" value="MEMBRANE COMPONENT OF TRANSPORTER-RELATED"/>
    <property type="match status" value="1"/>
</dbReference>
<dbReference type="HOGENOM" id="CLU_000604_8_0_2"/>
<evidence type="ECO:0000256" key="3">
    <source>
        <dbReference type="ARBA" id="ARBA00022692"/>
    </source>
</evidence>
<evidence type="ECO:0000313" key="11">
    <source>
        <dbReference type="Proteomes" id="UP000002071"/>
    </source>
</evidence>
<dbReference type="InterPro" id="IPR025857">
    <property type="entry name" value="MacB_PCD"/>
</dbReference>
<feature type="domain" description="ABC3 transporter permease C-terminal" evidence="8">
    <location>
        <begin position="294"/>
        <end position="406"/>
    </location>
</feature>
<name>C7NT51_HALUD</name>
<dbReference type="Proteomes" id="UP000002071">
    <property type="component" value="Chromosome"/>
</dbReference>
<reference evidence="10 11" key="1">
    <citation type="journal article" date="2009" name="Stand. Genomic Sci.">
        <title>Complete genome sequence of Halorhabdus utahensis type strain (AX-2).</title>
        <authorList>
            <person name="Anderson I."/>
            <person name="Tindall B.J."/>
            <person name="Pomrenke H."/>
            <person name="Goker M."/>
            <person name="Lapidus A."/>
            <person name="Nolan M."/>
            <person name="Copeland A."/>
            <person name="Glavina Del Rio T."/>
            <person name="Chen F."/>
            <person name="Tice H."/>
            <person name="Cheng J.F."/>
            <person name="Lucas S."/>
            <person name="Chertkov O."/>
            <person name="Bruce D."/>
            <person name="Brettin T."/>
            <person name="Detter J.C."/>
            <person name="Han C."/>
            <person name="Goodwin L."/>
            <person name="Land M."/>
            <person name="Hauser L."/>
            <person name="Chang Y.J."/>
            <person name="Jeffries C.D."/>
            <person name="Pitluck S."/>
            <person name="Pati A."/>
            <person name="Mavromatis K."/>
            <person name="Ivanova N."/>
            <person name="Ovchinnikova G."/>
            <person name="Chen A."/>
            <person name="Palaniappan K."/>
            <person name="Chain P."/>
            <person name="Rohde M."/>
            <person name="Bristow J."/>
            <person name="Eisen J.A."/>
            <person name="Markowitz V."/>
            <person name="Hugenholtz P."/>
            <person name="Kyrpides N.C."/>
            <person name="Klenk H.P."/>
        </authorList>
    </citation>
    <scope>NUCLEOTIDE SEQUENCE [LARGE SCALE GENOMIC DNA]</scope>
    <source>
        <strain evidence="11">DSM 12940 / JCM 11049 / AX-2</strain>
    </source>
</reference>
<dbReference type="AlphaFoldDB" id="C7NT51"/>
<dbReference type="STRING" id="519442.Huta_1958"/>
<dbReference type="InterPro" id="IPR003838">
    <property type="entry name" value="ABC3_permease_C"/>
</dbReference>
<feature type="transmembrane region" description="Helical" evidence="7">
    <location>
        <begin position="378"/>
        <end position="399"/>
    </location>
</feature>
<evidence type="ECO:0000256" key="2">
    <source>
        <dbReference type="ARBA" id="ARBA00022475"/>
    </source>
</evidence>
<dbReference type="Pfam" id="PF02687">
    <property type="entry name" value="FtsX"/>
    <property type="match status" value="1"/>
</dbReference>
<evidence type="ECO:0000256" key="5">
    <source>
        <dbReference type="ARBA" id="ARBA00023136"/>
    </source>
</evidence>
<evidence type="ECO:0000256" key="7">
    <source>
        <dbReference type="SAM" id="Phobius"/>
    </source>
</evidence>
<accession>C7NT51</accession>
<dbReference type="GeneID" id="8384251"/>
<dbReference type="PANTHER" id="PTHR30572:SF4">
    <property type="entry name" value="ABC TRANSPORTER PERMEASE YTRF"/>
    <property type="match status" value="1"/>
</dbReference>
<protein>
    <recommendedName>
        <fullName evidence="12">ABC transporter permease</fullName>
    </recommendedName>
</protein>
<evidence type="ECO:0000256" key="1">
    <source>
        <dbReference type="ARBA" id="ARBA00004651"/>
    </source>
</evidence>
<dbReference type="OrthoDB" id="11469at2157"/>
<evidence type="ECO:0000256" key="6">
    <source>
        <dbReference type="ARBA" id="ARBA00038076"/>
    </source>
</evidence>
<keyword evidence="11" id="KW-1185">Reference proteome</keyword>
<dbReference type="RefSeq" id="WP_015789697.1">
    <property type="nucleotide sequence ID" value="NC_013158.1"/>
</dbReference>
<dbReference type="eggNOG" id="arCOG02312">
    <property type="taxonomic scope" value="Archaea"/>
</dbReference>
<sequence length="413" mass="42703">MDWREGVRMAVRAIAGHRLRSALTVVGIVIGIATVIAFASFGASVQTDVVSEFQSTSASEIYVASGGGFLAGGGPPGSGIGLTTPAVTTYDLEQLRAIDGTRTVIPRGSVPVSSLTYANQTVTPGSLTATSRGALAGTIVEGRVFESGTNEIVLNEIAAAQFEPNVTVGDTVELLREGTTSLTVVGITTGARGGFTALSPPGPEFYVPVDPHYRTTQESPTLGVEQRAYSQVTIVADAGRVSETRDAIETYIQTESDARQLAGDGSQVTVESTEDVVGGIQAVLQDITRLITGIGVLALVVGAFGIANIMLVSVTERTKEIGIMKSMGATNREIVGLFLVESVLLGSLGAVIGIPLGLGVGYAGATYAEVGFTIPVEWVAIAIAMGIGIGVIAGLYPAWRAARVDPIEALRYE</sequence>
<evidence type="ECO:0008006" key="12">
    <source>
        <dbReference type="Google" id="ProtNLM"/>
    </source>
</evidence>
<comment type="similarity">
    <text evidence="6">Belongs to the ABC-4 integral membrane protein family.</text>
</comment>
<dbReference type="GO" id="GO:0005886">
    <property type="term" value="C:plasma membrane"/>
    <property type="evidence" value="ECO:0007669"/>
    <property type="project" value="UniProtKB-SubCell"/>
</dbReference>